<evidence type="ECO:0000256" key="3">
    <source>
        <dbReference type="ARBA" id="ARBA00022679"/>
    </source>
</evidence>
<gene>
    <name evidence="5" type="ORF">A3B74_00435</name>
</gene>
<dbReference type="PANTHER" id="PTHR43179">
    <property type="entry name" value="RHAMNOSYLTRANSFERASE WBBL"/>
    <property type="match status" value="1"/>
</dbReference>
<evidence type="ECO:0000313" key="6">
    <source>
        <dbReference type="Proteomes" id="UP000177165"/>
    </source>
</evidence>
<evidence type="ECO:0000259" key="4">
    <source>
        <dbReference type="Pfam" id="PF00535"/>
    </source>
</evidence>
<dbReference type="Pfam" id="PF00535">
    <property type="entry name" value="Glycos_transf_2"/>
    <property type="match status" value="1"/>
</dbReference>
<keyword evidence="2" id="KW-0328">Glycosyltransferase</keyword>
<name>A0A1G2AQW7_9BACT</name>
<protein>
    <recommendedName>
        <fullName evidence="4">Glycosyltransferase 2-like domain-containing protein</fullName>
    </recommendedName>
</protein>
<comment type="caution">
    <text evidence="5">The sequence shown here is derived from an EMBL/GenBank/DDBJ whole genome shotgun (WGS) entry which is preliminary data.</text>
</comment>
<feature type="domain" description="Glycosyltransferase 2-like" evidence="4">
    <location>
        <begin position="4"/>
        <end position="144"/>
    </location>
</feature>
<dbReference type="STRING" id="1798540.A3B74_00435"/>
<dbReference type="AlphaFoldDB" id="A0A1G2AQW7"/>
<dbReference type="InterPro" id="IPR001173">
    <property type="entry name" value="Glyco_trans_2-like"/>
</dbReference>
<dbReference type="Gene3D" id="3.90.550.10">
    <property type="entry name" value="Spore Coat Polysaccharide Biosynthesis Protein SpsA, Chain A"/>
    <property type="match status" value="1"/>
</dbReference>
<organism evidence="5 6">
    <name type="scientific">Candidatus Kerfeldbacteria bacterium RIFCSPHIGHO2_02_FULL_42_14</name>
    <dbReference type="NCBI Taxonomy" id="1798540"/>
    <lineage>
        <taxon>Bacteria</taxon>
        <taxon>Candidatus Kerfeldiibacteriota</taxon>
    </lineage>
</organism>
<accession>A0A1G2AQW7</accession>
<evidence type="ECO:0000256" key="2">
    <source>
        <dbReference type="ARBA" id="ARBA00022676"/>
    </source>
</evidence>
<comment type="similarity">
    <text evidence="1">Belongs to the glycosyltransferase 2 family.</text>
</comment>
<proteinExistence type="inferred from homology"/>
<reference evidence="5 6" key="1">
    <citation type="journal article" date="2016" name="Nat. Commun.">
        <title>Thousands of microbial genomes shed light on interconnected biogeochemical processes in an aquifer system.</title>
        <authorList>
            <person name="Anantharaman K."/>
            <person name="Brown C.T."/>
            <person name="Hug L.A."/>
            <person name="Sharon I."/>
            <person name="Castelle C.J."/>
            <person name="Probst A.J."/>
            <person name="Thomas B.C."/>
            <person name="Singh A."/>
            <person name="Wilkins M.J."/>
            <person name="Karaoz U."/>
            <person name="Brodie E.L."/>
            <person name="Williams K.H."/>
            <person name="Hubbard S.S."/>
            <person name="Banfield J.F."/>
        </authorList>
    </citation>
    <scope>NUCLEOTIDE SEQUENCE [LARGE SCALE GENOMIC DNA]</scope>
</reference>
<keyword evidence="3" id="KW-0808">Transferase</keyword>
<dbReference type="InterPro" id="IPR029044">
    <property type="entry name" value="Nucleotide-diphossugar_trans"/>
</dbReference>
<evidence type="ECO:0000313" key="5">
    <source>
        <dbReference type="EMBL" id="OGY79302.1"/>
    </source>
</evidence>
<dbReference type="Proteomes" id="UP000177165">
    <property type="component" value="Unassembled WGS sequence"/>
</dbReference>
<dbReference type="EMBL" id="MHKB01000009">
    <property type="protein sequence ID" value="OGY79302.1"/>
    <property type="molecule type" value="Genomic_DNA"/>
</dbReference>
<sequence>MIFVIIAVYNRIEATLECLESLEKQTYRDFNITIIDDGSTDGSATMIRKRYPTIHILKGDGNLWWTGAMHWGVENVLQRTQKGDFILSLNNDVTFTPNYLEQLKKTSEKYGRAVTGSLCRDEAAPENILDRGVKIDWKHYSYSQTPFLKNQDDTTDIDTVSGRGVLIPIEVFQKIGNYRKKWLPHYGADYEFGFRAKKYGFPLALSYKAIVYLKDNLTGFRPKGNILSFAQAWKKLTHRKSPSNIFVQSTLVILHCPGKLQKLDTLYYVVTANIYIFLRTIVFYTLQKLHILKNVA</sequence>
<dbReference type="PANTHER" id="PTHR43179:SF12">
    <property type="entry name" value="GALACTOFURANOSYLTRANSFERASE GLFT2"/>
    <property type="match status" value="1"/>
</dbReference>
<dbReference type="SUPFAM" id="SSF53448">
    <property type="entry name" value="Nucleotide-diphospho-sugar transferases"/>
    <property type="match status" value="1"/>
</dbReference>
<dbReference type="GO" id="GO:0016757">
    <property type="term" value="F:glycosyltransferase activity"/>
    <property type="evidence" value="ECO:0007669"/>
    <property type="project" value="UniProtKB-KW"/>
</dbReference>
<evidence type="ECO:0000256" key="1">
    <source>
        <dbReference type="ARBA" id="ARBA00006739"/>
    </source>
</evidence>